<name>B6ISD7_RHOCS</name>
<keyword evidence="1" id="KW-1133">Transmembrane helix</keyword>
<protein>
    <submittedName>
        <fullName evidence="2">PepSY-associated membrane protein</fullName>
    </submittedName>
</protein>
<dbReference type="HOGENOM" id="CLU_031962_4_1_5"/>
<dbReference type="KEGG" id="rce:RC1_0946"/>
<dbReference type="EMBL" id="CP000613">
    <property type="protein sequence ID" value="ACI98373.1"/>
    <property type="molecule type" value="Genomic_DNA"/>
</dbReference>
<accession>B6ISD7</accession>
<feature type="transmembrane region" description="Helical" evidence="1">
    <location>
        <begin position="138"/>
        <end position="161"/>
    </location>
</feature>
<dbReference type="AlphaFoldDB" id="B6ISD7"/>
<feature type="transmembrane region" description="Helical" evidence="1">
    <location>
        <begin position="188"/>
        <end position="208"/>
    </location>
</feature>
<dbReference type="OrthoDB" id="6307929at2"/>
<dbReference type="InterPro" id="IPR005625">
    <property type="entry name" value="PepSY-ass_TM"/>
</dbReference>
<dbReference type="eggNOG" id="COG3182">
    <property type="taxonomic scope" value="Bacteria"/>
</dbReference>
<dbReference type="Proteomes" id="UP000001591">
    <property type="component" value="Chromosome"/>
</dbReference>
<evidence type="ECO:0000256" key="1">
    <source>
        <dbReference type="SAM" id="Phobius"/>
    </source>
</evidence>
<evidence type="ECO:0000313" key="3">
    <source>
        <dbReference type="Proteomes" id="UP000001591"/>
    </source>
</evidence>
<evidence type="ECO:0000313" key="2">
    <source>
        <dbReference type="EMBL" id="ACI98373.1"/>
    </source>
</evidence>
<dbReference type="STRING" id="414684.RC1_0946"/>
<organism evidence="2 3">
    <name type="scientific">Rhodospirillum centenum (strain ATCC 51521 / SW)</name>
    <dbReference type="NCBI Taxonomy" id="414684"/>
    <lineage>
        <taxon>Bacteria</taxon>
        <taxon>Pseudomonadati</taxon>
        <taxon>Pseudomonadota</taxon>
        <taxon>Alphaproteobacteria</taxon>
        <taxon>Rhodospirillales</taxon>
        <taxon>Rhodospirillaceae</taxon>
        <taxon>Rhodospirillum</taxon>
    </lineage>
</organism>
<keyword evidence="1" id="KW-0812">Transmembrane</keyword>
<dbReference type="Pfam" id="PF03929">
    <property type="entry name" value="PepSY_TM"/>
    <property type="match status" value="1"/>
</dbReference>
<reference evidence="2 3" key="1">
    <citation type="journal article" date="2010" name="BMC Genomics">
        <title>Metabolic flexibility revealed in the genome of the cyst-forming alpha-1 proteobacterium Rhodospirillum centenum.</title>
        <authorList>
            <person name="Lu Y.K."/>
            <person name="Marden J."/>
            <person name="Han M."/>
            <person name="Swingley W.D."/>
            <person name="Mastrian S.D."/>
            <person name="Chowdhury S.R."/>
            <person name="Hao J."/>
            <person name="Helmy T."/>
            <person name="Kim S."/>
            <person name="Kurdoglu A.A."/>
            <person name="Matthies H.J."/>
            <person name="Rollo D."/>
            <person name="Stothard P."/>
            <person name="Blankenship R.E."/>
            <person name="Bauer C.E."/>
            <person name="Touchman J.W."/>
        </authorList>
    </citation>
    <scope>NUCLEOTIDE SEQUENCE [LARGE SCALE GENOMIC DNA]</scope>
    <source>
        <strain evidence="3">ATCC 51521 / SW</strain>
    </source>
</reference>
<dbReference type="PANTHER" id="PTHR34219:SF8">
    <property type="entry name" value="PEPSY DOMAIN-CONTAINING PROTEIN"/>
    <property type="match status" value="1"/>
</dbReference>
<sequence>MAAKGRSFWWSVHAWAGLKLSLFMGFILATGTLAVFAHELDWLVTPSMRVMPHDAAPASWGQLADGALRAVPGARLASLYAPIHPGFAAEAWMDAGGPRMVRVHLDPGTGAVTGTAPWYNIHRFLRETHRHLMLPVKIGVPIVCTLALLLVASLVSGIVTYKKWWRGFFRRPRGGDGRRLAGDLHRLAGLWSLWFTALIAVTGLWYLVESLGGDAPDQPHPPVLATPSPAIDGAALDRLVAAGLAAFPGLEIREIRFPTPKGDRGLVLMGQADAWLVRDRANAVWLDPAGGTVRLVTKGEDLSLHQRISEMADPLHFGTLGGFATKIIWFVAGLALTALSVTGVMIYSLRLHGARGNPAPSAKGWVRAWRGMGVWAYPALGLVLLSLVLTPGAILAAG</sequence>
<feature type="transmembrane region" description="Helical" evidence="1">
    <location>
        <begin position="374"/>
        <end position="397"/>
    </location>
</feature>
<keyword evidence="3" id="KW-1185">Reference proteome</keyword>
<proteinExistence type="predicted"/>
<dbReference type="PANTHER" id="PTHR34219">
    <property type="entry name" value="IRON-REGULATED INNER MEMBRANE PROTEIN-RELATED"/>
    <property type="match status" value="1"/>
</dbReference>
<dbReference type="RefSeq" id="WP_012566163.1">
    <property type="nucleotide sequence ID" value="NC_011420.2"/>
</dbReference>
<feature type="transmembrane region" description="Helical" evidence="1">
    <location>
        <begin position="12"/>
        <end position="37"/>
    </location>
</feature>
<keyword evidence="1" id="KW-0472">Membrane</keyword>
<gene>
    <name evidence="2" type="ordered locus">RC1_0946</name>
</gene>
<feature type="transmembrane region" description="Helical" evidence="1">
    <location>
        <begin position="327"/>
        <end position="349"/>
    </location>
</feature>